<sequence>MNTNNIDYQPQWDELLSQTQLRRIREQNKWNHIQQQPKKKRRCCGNRKLQRFRKSCRAKGLTEQRIKMLIEMQQPLDRNIGNKNRQDDASTWNSSHTINVSIDKNQNQPNKCQINRTIPSSTSIQPMKVHRLSKEDWRQSSKLIPNYNRLSPNTFKQLILKHIPTTYHDQIQQCLALKSFYDLNPTEKQIHHVQQIWRTKLNSCERLLREKTKRIFPEYNSIVNMNLLFVDDFVPVMFAIIEARLATIEQHTQVIMEFINTSSQ</sequence>
<dbReference type="EMBL" id="CAJNOW010000940">
    <property type="protein sequence ID" value="CAF1298717.1"/>
    <property type="molecule type" value="Genomic_DNA"/>
</dbReference>
<organism evidence="1 2">
    <name type="scientific">Rotaria magnacalcarata</name>
    <dbReference type="NCBI Taxonomy" id="392030"/>
    <lineage>
        <taxon>Eukaryota</taxon>
        <taxon>Metazoa</taxon>
        <taxon>Spiralia</taxon>
        <taxon>Gnathifera</taxon>
        <taxon>Rotifera</taxon>
        <taxon>Eurotatoria</taxon>
        <taxon>Bdelloidea</taxon>
        <taxon>Philodinida</taxon>
        <taxon>Philodinidae</taxon>
        <taxon>Rotaria</taxon>
    </lineage>
</organism>
<dbReference type="Proteomes" id="UP000663834">
    <property type="component" value="Unassembled WGS sequence"/>
</dbReference>
<dbReference type="AlphaFoldDB" id="A0A815DIF5"/>
<comment type="caution">
    <text evidence="1">The sequence shown here is derived from an EMBL/GenBank/DDBJ whole genome shotgun (WGS) entry which is preliminary data.</text>
</comment>
<evidence type="ECO:0000313" key="1">
    <source>
        <dbReference type="EMBL" id="CAF1298717.1"/>
    </source>
</evidence>
<accession>A0A815DIF5</accession>
<gene>
    <name evidence="1" type="ORF">KQP761_LOCUS4658</name>
</gene>
<protein>
    <submittedName>
        <fullName evidence="1">Uncharacterized protein</fullName>
    </submittedName>
</protein>
<name>A0A815DIF5_9BILA</name>
<reference evidence="1" key="1">
    <citation type="submission" date="2021-02" db="EMBL/GenBank/DDBJ databases">
        <authorList>
            <person name="Nowell W R."/>
        </authorList>
    </citation>
    <scope>NUCLEOTIDE SEQUENCE</scope>
</reference>
<proteinExistence type="predicted"/>
<evidence type="ECO:0000313" key="2">
    <source>
        <dbReference type="Proteomes" id="UP000663834"/>
    </source>
</evidence>